<dbReference type="Pfam" id="PF00687">
    <property type="entry name" value="Ribosomal_L1"/>
    <property type="match status" value="1"/>
</dbReference>
<feature type="region of interest" description="Disordered" evidence="8">
    <location>
        <begin position="1"/>
        <end position="23"/>
    </location>
</feature>
<dbReference type="CDD" id="cd00403">
    <property type="entry name" value="Ribosomal_L1"/>
    <property type="match status" value="1"/>
</dbReference>
<dbReference type="EMBL" id="LBZK01000002">
    <property type="protein sequence ID" value="KKR71357.1"/>
    <property type="molecule type" value="Genomic_DNA"/>
</dbReference>
<keyword evidence="4" id="KW-0689">Ribosomal protein</keyword>
<evidence type="ECO:0000256" key="4">
    <source>
        <dbReference type="ARBA" id="ARBA00022980"/>
    </source>
</evidence>
<reference evidence="9 10" key="1">
    <citation type="journal article" date="2015" name="Nature">
        <title>rRNA introns, odd ribosomes, and small enigmatic genomes across a large radiation of phyla.</title>
        <authorList>
            <person name="Brown C.T."/>
            <person name="Hug L.A."/>
            <person name="Thomas B.C."/>
            <person name="Sharon I."/>
            <person name="Castelle C.J."/>
            <person name="Singh A."/>
            <person name="Wilkins M.J."/>
            <person name="Williams K.H."/>
            <person name="Banfield J.F."/>
        </authorList>
    </citation>
    <scope>NUCLEOTIDE SEQUENCE [LARGE SCALE GENOMIC DNA]</scope>
</reference>
<gene>
    <name evidence="9" type="ORF">UU12_C0002G0015</name>
</gene>
<proteinExistence type="inferred from homology"/>
<evidence type="ECO:0000256" key="7">
    <source>
        <dbReference type="ARBA" id="ARBA00035452"/>
    </source>
</evidence>
<dbReference type="Gene3D" id="3.40.50.790">
    <property type="match status" value="1"/>
</dbReference>
<feature type="compositionally biased region" description="Basic and acidic residues" evidence="8">
    <location>
        <begin position="12"/>
        <end position="23"/>
    </location>
</feature>
<evidence type="ECO:0000256" key="5">
    <source>
        <dbReference type="ARBA" id="ARBA00023274"/>
    </source>
</evidence>
<sequence>MGKTKTAFVSDMGKDDKKSSEELYRQKVEKRKIKKESLNIAGLKGGQRVKMVEAASTEETPVFEEGKVAITDEKAQGPERAKRVERVRSRKYQEAKAKIDHEKFYKIKDAVSFVKEMSYSKFDGTMELHIVVKKVGVSAQVTLPHSAGREKKVEVASEATVEKLKTGKIDFDVLVATTEMMPKLVPFAKFLGPKGLMPNPKNGTLVTDPKKANSFSAGTITLKTEKEAPLIHTVVGKNSQKDEEIVENTEAILNALGGSKQVVKIYMKSTMSPSIKLQLN</sequence>
<dbReference type="GO" id="GO:0006417">
    <property type="term" value="P:regulation of translation"/>
    <property type="evidence" value="ECO:0007669"/>
    <property type="project" value="UniProtKB-KW"/>
</dbReference>
<dbReference type="SUPFAM" id="SSF56808">
    <property type="entry name" value="Ribosomal protein L1"/>
    <property type="match status" value="1"/>
</dbReference>
<evidence type="ECO:0000313" key="9">
    <source>
        <dbReference type="EMBL" id="KKR71357.1"/>
    </source>
</evidence>
<evidence type="ECO:0000256" key="6">
    <source>
        <dbReference type="ARBA" id="ARBA00035241"/>
    </source>
</evidence>
<dbReference type="Gene3D" id="3.30.190.20">
    <property type="match status" value="1"/>
</dbReference>
<dbReference type="PANTHER" id="PTHR36427:SF3">
    <property type="entry name" value="LARGE RIBOSOMAL SUBUNIT PROTEIN UL1M"/>
    <property type="match status" value="1"/>
</dbReference>
<evidence type="ECO:0000256" key="1">
    <source>
        <dbReference type="ARBA" id="ARBA00010531"/>
    </source>
</evidence>
<evidence type="ECO:0000313" key="10">
    <source>
        <dbReference type="Proteomes" id="UP000034562"/>
    </source>
</evidence>
<evidence type="ECO:0000256" key="3">
    <source>
        <dbReference type="ARBA" id="ARBA00022845"/>
    </source>
</evidence>
<dbReference type="GO" id="GO:0005840">
    <property type="term" value="C:ribosome"/>
    <property type="evidence" value="ECO:0007669"/>
    <property type="project" value="UniProtKB-KW"/>
</dbReference>
<name>A0A0G0W801_9BACT</name>
<comment type="caution">
    <text evidence="9">The sequence shown here is derived from an EMBL/GenBank/DDBJ whole genome shotgun (WGS) entry which is preliminary data.</text>
</comment>
<dbReference type="STRING" id="1618563.UU12_C0002G0015"/>
<protein>
    <recommendedName>
        <fullName evidence="6">Large ribosomal subunit protein uL1</fullName>
    </recommendedName>
    <alternativeName>
        <fullName evidence="7">50S ribosomal protein L1</fullName>
    </alternativeName>
</protein>
<dbReference type="PATRIC" id="fig|1618563.3.peg.36"/>
<comment type="similarity">
    <text evidence="1">Belongs to the universal ribosomal protein uL1 family.</text>
</comment>
<evidence type="ECO:0000256" key="8">
    <source>
        <dbReference type="SAM" id="MobiDB-lite"/>
    </source>
</evidence>
<keyword evidence="3" id="KW-0810">Translation regulation</keyword>
<dbReference type="InterPro" id="IPR028364">
    <property type="entry name" value="Ribosomal_uL1/biogenesis"/>
</dbReference>
<keyword evidence="5" id="KW-0687">Ribonucleoprotein</keyword>
<dbReference type="InterPro" id="IPR023674">
    <property type="entry name" value="Ribosomal_uL1-like"/>
</dbReference>
<dbReference type="AlphaFoldDB" id="A0A0G0W801"/>
<accession>A0A0G0W801</accession>
<keyword evidence="2" id="KW-0678">Repressor</keyword>
<dbReference type="PANTHER" id="PTHR36427">
    <property type="entry name" value="54S RIBOSOMAL PROTEIN L1, MITOCHONDRIAL"/>
    <property type="match status" value="1"/>
</dbReference>
<organism evidence="9 10">
    <name type="scientific">Candidatus Woesebacteria bacterium GW2011_GWA2_40_7b</name>
    <dbReference type="NCBI Taxonomy" id="1618563"/>
    <lineage>
        <taxon>Bacteria</taxon>
        <taxon>Candidatus Woeseibacteriota</taxon>
    </lineage>
</organism>
<dbReference type="Proteomes" id="UP000034562">
    <property type="component" value="Unassembled WGS sequence"/>
</dbReference>
<dbReference type="InterPro" id="IPR016095">
    <property type="entry name" value="Ribosomal_uL1_3-a/b-sand"/>
</dbReference>
<evidence type="ECO:0000256" key="2">
    <source>
        <dbReference type="ARBA" id="ARBA00022491"/>
    </source>
</evidence>
<dbReference type="GO" id="GO:1990904">
    <property type="term" value="C:ribonucleoprotein complex"/>
    <property type="evidence" value="ECO:0007669"/>
    <property type="project" value="UniProtKB-KW"/>
</dbReference>